<dbReference type="OrthoDB" id="9814654at2"/>
<evidence type="ECO:0000313" key="3">
    <source>
        <dbReference type="Proteomes" id="UP000198500"/>
    </source>
</evidence>
<proteinExistence type="predicted"/>
<dbReference type="InterPro" id="IPR018551">
    <property type="entry name" value="DUF2007"/>
</dbReference>
<dbReference type="Proteomes" id="UP000198500">
    <property type="component" value="Unassembled WGS sequence"/>
</dbReference>
<protein>
    <submittedName>
        <fullName evidence="2">Putative signal transducing protein</fullName>
    </submittedName>
</protein>
<dbReference type="STRING" id="574349.SAMN05443545_102455"/>
<dbReference type="AlphaFoldDB" id="A0A1H2VMX8"/>
<sequence>MADRIRVFAHSNTLLVSHVCNLLNATGIPAELGNMTLGGGAGELPLGECEPEVRVASHNAERAAELIQETLNERHVTATTWTCEHCGESLEGVFTRCWRCGTLRSD</sequence>
<keyword evidence="3" id="KW-1185">Reference proteome</keyword>
<organism evidence="2 3">
    <name type="scientific">Aidingimonas halophila</name>
    <dbReference type="NCBI Taxonomy" id="574349"/>
    <lineage>
        <taxon>Bacteria</taxon>
        <taxon>Pseudomonadati</taxon>
        <taxon>Pseudomonadota</taxon>
        <taxon>Gammaproteobacteria</taxon>
        <taxon>Oceanospirillales</taxon>
        <taxon>Halomonadaceae</taxon>
        <taxon>Aidingimonas</taxon>
    </lineage>
</organism>
<feature type="domain" description="DUF2007" evidence="1">
    <location>
        <begin position="6"/>
        <end position="69"/>
    </location>
</feature>
<reference evidence="2 3" key="1">
    <citation type="submission" date="2016-10" db="EMBL/GenBank/DDBJ databases">
        <authorList>
            <person name="de Groot N.N."/>
        </authorList>
    </citation>
    <scope>NUCLEOTIDE SEQUENCE [LARGE SCALE GENOMIC DNA]</scope>
    <source>
        <strain evidence="2 3">DSM 19219</strain>
    </source>
</reference>
<name>A0A1H2VMX8_9GAMM</name>
<dbReference type="RefSeq" id="WP_092568503.1">
    <property type="nucleotide sequence ID" value="NZ_BMXH01000002.1"/>
</dbReference>
<dbReference type="Pfam" id="PF09413">
    <property type="entry name" value="DUF2007"/>
    <property type="match status" value="1"/>
</dbReference>
<evidence type="ECO:0000259" key="1">
    <source>
        <dbReference type="Pfam" id="PF09413"/>
    </source>
</evidence>
<dbReference type="EMBL" id="FNNI01000002">
    <property type="protein sequence ID" value="SDW69646.1"/>
    <property type="molecule type" value="Genomic_DNA"/>
</dbReference>
<evidence type="ECO:0000313" key="2">
    <source>
        <dbReference type="EMBL" id="SDW69646.1"/>
    </source>
</evidence>
<gene>
    <name evidence="2" type="ORF">SAMN05443545_102455</name>
</gene>
<accession>A0A1H2VMX8</accession>